<feature type="non-terminal residue" evidence="3">
    <location>
        <position position="160"/>
    </location>
</feature>
<keyword evidence="2" id="KW-0472">Membrane</keyword>
<name>C3YBL7_BRAFL</name>
<reference evidence="3" key="1">
    <citation type="journal article" date="2008" name="Nature">
        <title>The amphioxus genome and the evolution of the chordate karyotype.</title>
        <authorList>
            <consortium name="US DOE Joint Genome Institute (JGI-PGF)"/>
            <person name="Putnam N.H."/>
            <person name="Butts T."/>
            <person name="Ferrier D.E.K."/>
            <person name="Furlong R.F."/>
            <person name="Hellsten U."/>
            <person name="Kawashima T."/>
            <person name="Robinson-Rechavi M."/>
            <person name="Shoguchi E."/>
            <person name="Terry A."/>
            <person name="Yu J.-K."/>
            <person name="Benito-Gutierrez E.L."/>
            <person name="Dubchak I."/>
            <person name="Garcia-Fernandez J."/>
            <person name="Gibson-Brown J.J."/>
            <person name="Grigoriev I.V."/>
            <person name="Horton A.C."/>
            <person name="de Jong P.J."/>
            <person name="Jurka J."/>
            <person name="Kapitonov V.V."/>
            <person name="Kohara Y."/>
            <person name="Kuroki Y."/>
            <person name="Lindquist E."/>
            <person name="Lucas S."/>
            <person name="Osoegawa K."/>
            <person name="Pennacchio L.A."/>
            <person name="Salamov A.A."/>
            <person name="Satou Y."/>
            <person name="Sauka-Spengler T."/>
            <person name="Schmutz J."/>
            <person name="Shin-I T."/>
            <person name="Toyoda A."/>
            <person name="Bronner-Fraser M."/>
            <person name="Fujiyama A."/>
            <person name="Holland L.Z."/>
            <person name="Holland P.W.H."/>
            <person name="Satoh N."/>
            <person name="Rokhsar D.S."/>
        </authorList>
    </citation>
    <scope>NUCLEOTIDE SEQUENCE [LARGE SCALE GENOMIC DNA]</scope>
    <source>
        <strain evidence="3">S238N-H82</strain>
        <tissue evidence="3">Testes</tissue>
    </source>
</reference>
<sequence length="160" mass="17608">MSKRRFRRKARARRRPKMTVYVAASTFLNHESQDQGLSNRSSRPFLWAVMCTMVLVASAGVIAITSDPNAAVEQSSRHRWQEDVGNVFDPEEYDGLPLSSVESAINGAGPALKDGLNSPHPVEQSGPDEQSTKPLSEGPHSAANGKEHVYKKLVHKTDNK</sequence>
<feature type="region of interest" description="Disordered" evidence="1">
    <location>
        <begin position="101"/>
        <end position="160"/>
    </location>
</feature>
<protein>
    <submittedName>
        <fullName evidence="3">Uncharacterized protein</fullName>
    </submittedName>
</protein>
<organism>
    <name type="scientific">Branchiostoma floridae</name>
    <name type="common">Florida lancelet</name>
    <name type="synonym">Amphioxus</name>
    <dbReference type="NCBI Taxonomy" id="7739"/>
    <lineage>
        <taxon>Eukaryota</taxon>
        <taxon>Metazoa</taxon>
        <taxon>Chordata</taxon>
        <taxon>Cephalochordata</taxon>
        <taxon>Leptocardii</taxon>
        <taxon>Amphioxiformes</taxon>
        <taxon>Branchiostomatidae</taxon>
        <taxon>Branchiostoma</taxon>
    </lineage>
</organism>
<dbReference type="EMBL" id="GG666497">
    <property type="protein sequence ID" value="EEN62374.1"/>
    <property type="molecule type" value="Genomic_DNA"/>
</dbReference>
<dbReference type="InParanoid" id="C3YBL7"/>
<evidence type="ECO:0000256" key="1">
    <source>
        <dbReference type="SAM" id="MobiDB-lite"/>
    </source>
</evidence>
<proteinExistence type="predicted"/>
<evidence type="ECO:0000313" key="3">
    <source>
        <dbReference type="EMBL" id="EEN62374.1"/>
    </source>
</evidence>
<dbReference type="AlphaFoldDB" id="C3YBL7"/>
<feature type="transmembrane region" description="Helical" evidence="2">
    <location>
        <begin position="44"/>
        <end position="64"/>
    </location>
</feature>
<keyword evidence="2" id="KW-0812">Transmembrane</keyword>
<evidence type="ECO:0000256" key="2">
    <source>
        <dbReference type="SAM" id="Phobius"/>
    </source>
</evidence>
<accession>C3YBL7</accession>
<feature type="compositionally biased region" description="Basic and acidic residues" evidence="1">
    <location>
        <begin position="145"/>
        <end position="160"/>
    </location>
</feature>
<gene>
    <name evidence="3" type="ORF">BRAFLDRAFT_67607</name>
</gene>
<keyword evidence="2" id="KW-1133">Transmembrane helix</keyword>